<feature type="region of interest" description="Disordered" evidence="8">
    <location>
        <begin position="355"/>
        <end position="380"/>
    </location>
</feature>
<feature type="region of interest" description="Disordered" evidence="8">
    <location>
        <begin position="271"/>
        <end position="291"/>
    </location>
</feature>
<feature type="repeat" description="Pumilio" evidence="7">
    <location>
        <begin position="1015"/>
        <end position="1057"/>
    </location>
</feature>
<dbReference type="PROSITE" id="PS50303">
    <property type="entry name" value="PUM_HD"/>
    <property type="match status" value="1"/>
</dbReference>
<dbReference type="SUPFAM" id="SSF48371">
    <property type="entry name" value="ARM repeat"/>
    <property type="match status" value="1"/>
</dbReference>
<feature type="region of interest" description="Disordered" evidence="8">
    <location>
        <begin position="239"/>
        <end position="259"/>
    </location>
</feature>
<dbReference type="InterPro" id="IPR016024">
    <property type="entry name" value="ARM-type_fold"/>
</dbReference>
<dbReference type="FunFam" id="1.25.10.10:FF:000004">
    <property type="entry name" value="Pumilio homolog 1 isoform 2"/>
    <property type="match status" value="1"/>
</dbReference>
<keyword evidence="11" id="KW-1185">Reference proteome</keyword>
<feature type="repeat" description="Pumilio" evidence="7">
    <location>
        <begin position="979"/>
        <end position="1014"/>
    </location>
</feature>
<feature type="repeat" description="Pumilio" evidence="7">
    <location>
        <begin position="760"/>
        <end position="798"/>
    </location>
</feature>
<feature type="compositionally biased region" description="Polar residues" evidence="8">
    <location>
        <begin position="1115"/>
        <end position="1133"/>
    </location>
</feature>
<evidence type="ECO:0000256" key="1">
    <source>
        <dbReference type="ARBA" id="ARBA00004496"/>
    </source>
</evidence>
<dbReference type="Pfam" id="PF00806">
    <property type="entry name" value="PUF"/>
    <property type="match status" value="8"/>
</dbReference>
<dbReference type="InterPro" id="IPR033133">
    <property type="entry name" value="PUM-HD"/>
</dbReference>
<feature type="compositionally biased region" description="Polar residues" evidence="8">
    <location>
        <begin position="1"/>
        <end position="15"/>
    </location>
</feature>
<comment type="caution">
    <text evidence="10">The sequence shown here is derived from an EMBL/GenBank/DDBJ whole genome shotgun (WGS) entry which is preliminary data.</text>
</comment>
<feature type="region of interest" description="Disordered" evidence="8">
    <location>
        <begin position="644"/>
        <end position="691"/>
    </location>
</feature>
<dbReference type="AlphaFoldDB" id="A0A9W7XNV2"/>
<name>A0A9W7XNV2_9FUNG</name>
<dbReference type="PANTHER" id="PTHR12537:SF12">
    <property type="entry name" value="MATERNAL PROTEIN PUMILIO"/>
    <property type="match status" value="1"/>
</dbReference>
<dbReference type="CDD" id="cd07920">
    <property type="entry name" value="Pumilio"/>
    <property type="match status" value="1"/>
</dbReference>
<evidence type="ECO:0000256" key="5">
    <source>
        <dbReference type="ARBA" id="ARBA00060736"/>
    </source>
</evidence>
<protein>
    <recommendedName>
        <fullName evidence="6">Pumilio homology domain family member 3</fullName>
    </recommendedName>
</protein>
<feature type="region of interest" description="Disordered" evidence="8">
    <location>
        <begin position="1"/>
        <end position="31"/>
    </location>
</feature>
<keyword evidence="3" id="KW-0677">Repeat</keyword>
<feature type="compositionally biased region" description="Polar residues" evidence="8">
    <location>
        <begin position="281"/>
        <end position="291"/>
    </location>
</feature>
<dbReference type="Gene3D" id="1.25.10.10">
    <property type="entry name" value="Leucine-rich Repeat Variant"/>
    <property type="match status" value="1"/>
</dbReference>
<reference evidence="10" key="1">
    <citation type="submission" date="2022-07" db="EMBL/GenBank/DDBJ databases">
        <title>Phylogenomic reconstructions and comparative analyses of Kickxellomycotina fungi.</title>
        <authorList>
            <person name="Reynolds N.K."/>
            <person name="Stajich J.E."/>
            <person name="Barry K."/>
            <person name="Grigoriev I.V."/>
            <person name="Crous P."/>
            <person name="Smith M.E."/>
        </authorList>
    </citation>
    <scope>NUCLEOTIDE SEQUENCE</scope>
    <source>
        <strain evidence="10">NBRC 105413</strain>
    </source>
</reference>
<dbReference type="Proteomes" id="UP001145021">
    <property type="component" value="Unassembled WGS sequence"/>
</dbReference>
<evidence type="ECO:0000259" key="9">
    <source>
        <dbReference type="PROSITE" id="PS50303"/>
    </source>
</evidence>
<dbReference type="GO" id="GO:0003730">
    <property type="term" value="F:mRNA 3'-UTR binding"/>
    <property type="evidence" value="ECO:0007669"/>
    <property type="project" value="TreeGrafter"/>
</dbReference>
<evidence type="ECO:0000256" key="4">
    <source>
        <dbReference type="ARBA" id="ARBA00022884"/>
    </source>
</evidence>
<dbReference type="InterPro" id="IPR001313">
    <property type="entry name" value="Pumilio_RNA-bd_rpt"/>
</dbReference>
<comment type="similarity">
    <text evidence="5">Belongs to the PUF3 family.</text>
</comment>
<sequence>MSQLNEGPGASTGNDDQLRSSKRQSRFQGHWDAAANANQNTPQLQFHHVNVSNSHPPAASNNHKNYSWDLLVSSSKPTTPATAMGIQTFTDPIDDDWSSLLDQSGSPASASSNRAHGYQGIGFGRIGIEGSKINSVSAGIGSSGAVPSIGESPGVSSRPRRQLVDIIQNDFPRTPSPAIVDSSNMRMRSSNTPLQNQGTAESGDAAAALESHSLDANPSAAAAAAVSAGSHQGIHASSAFSSLPNSAPNRNPVPVSSSGLLSDTNILGIPARKPSVAPPSRSHSTIMLSSSNDAPNVGLMLNSLLDQEDDPGHRHSQVDIFGMSVGSPPNSSAAPSGQSLWAARHAARLDGLQRAASTPPRNNAAASGAGAGAGPSSGQAISSSLWGGMDLGAGQQSPAALLRESNNLLMHGSSSALPPPVSLNITSGQMGADDLSYRIRGLHIAEDGNRLLRSAEPRGSHGIFGDSESPSTVVHAHGPINSAGDHWDFGSQFKHQLQQQPLLQSRMYESNLQHQSQLRLHASQTAVSASAAPPFVENIVTDRNVLYSNNNGLSTAGIPMHSAGMGPGPGTAPHAFSRAQSYNDNRYLRGGSTSAYPLPQPIAQKPGLSGLASAGVNSSFASQTAGIGHSMAGQPQVLGHRIHSLPHTPHQQHPHQHLGPMQIQQQQQQHKQQHHKQQHHNHQQHQQQQQQLQHVLLTRDAMMYGTPPPSLLNIAPSVAGPQMLYRGTPKSATAAMESPGSSSRSIILEEFRNNKTRKYELKDICEHMVEFSCDQHGSRFIQQKLETATLEEKELVFQEVMPSSLQLMTDVFGNYVIQKFFEHGSQVQKHMLAKQMEGHILTLSLQMYGCRVVQKALEHLLTEQQASMVRELDGHVLQCVKDQNGNHVIQKAIERIPVEHIRFIIDSFHGQVYSLATHPYGCRVIQRMFEHCEDSQTRPLLDELHRYTTNLVQDQYGNYVIQHVMERGKAVDRGLVCSRVRGHVLQLSKHKFASNVVEKCIAYGEPKDRKALIDEITAVRRDGSSNLVYMMKDQYANYVVQKMLDVVDDQQRELILTKIQAHMAALRKFTYGKHLISKVEKFLAAKENSSASPQQQHPSSSPALPLAVNNDEEQQQQPISATTPNAATSKSSS</sequence>
<organism evidence="10 11">
    <name type="scientific">Coemansia asiatica</name>
    <dbReference type="NCBI Taxonomy" id="1052880"/>
    <lineage>
        <taxon>Eukaryota</taxon>
        <taxon>Fungi</taxon>
        <taxon>Fungi incertae sedis</taxon>
        <taxon>Zoopagomycota</taxon>
        <taxon>Kickxellomycotina</taxon>
        <taxon>Kickxellomycetes</taxon>
        <taxon>Kickxellales</taxon>
        <taxon>Kickxellaceae</taxon>
        <taxon>Coemansia</taxon>
    </lineage>
</organism>
<dbReference type="SMART" id="SM00025">
    <property type="entry name" value="Pumilio"/>
    <property type="match status" value="8"/>
</dbReference>
<dbReference type="GO" id="GO:0005737">
    <property type="term" value="C:cytoplasm"/>
    <property type="evidence" value="ECO:0007669"/>
    <property type="project" value="UniProtKB-SubCell"/>
</dbReference>
<feature type="compositionally biased region" description="Low complexity" evidence="8">
    <location>
        <begin position="1089"/>
        <end position="1107"/>
    </location>
</feature>
<evidence type="ECO:0000256" key="6">
    <source>
        <dbReference type="ARBA" id="ARBA00081811"/>
    </source>
</evidence>
<evidence type="ECO:0000256" key="8">
    <source>
        <dbReference type="SAM" id="MobiDB-lite"/>
    </source>
</evidence>
<feature type="repeat" description="Pumilio" evidence="7">
    <location>
        <begin position="799"/>
        <end position="834"/>
    </location>
</feature>
<dbReference type="PANTHER" id="PTHR12537">
    <property type="entry name" value="RNA BINDING PROTEIN PUMILIO-RELATED"/>
    <property type="match status" value="1"/>
</dbReference>
<keyword evidence="4" id="KW-0694">RNA-binding</keyword>
<feature type="domain" description="PUM-HD" evidence="9">
    <location>
        <begin position="743"/>
        <end position="1083"/>
    </location>
</feature>
<evidence type="ECO:0000313" key="11">
    <source>
        <dbReference type="Proteomes" id="UP001145021"/>
    </source>
</evidence>
<accession>A0A9W7XNV2</accession>
<feature type="region of interest" description="Disordered" evidence="8">
    <location>
        <begin position="171"/>
        <end position="203"/>
    </location>
</feature>
<feature type="compositionally biased region" description="Polar residues" evidence="8">
    <location>
        <begin position="181"/>
        <end position="200"/>
    </location>
</feature>
<feature type="repeat" description="Pumilio" evidence="7">
    <location>
        <begin position="943"/>
        <end position="978"/>
    </location>
</feature>
<dbReference type="GO" id="GO:0000288">
    <property type="term" value="P:nuclear-transcribed mRNA catabolic process, deadenylation-dependent decay"/>
    <property type="evidence" value="ECO:0007669"/>
    <property type="project" value="TreeGrafter"/>
</dbReference>
<feature type="region of interest" description="Disordered" evidence="8">
    <location>
        <begin position="1086"/>
        <end position="1133"/>
    </location>
</feature>
<dbReference type="PROSITE" id="PS50302">
    <property type="entry name" value="PUM"/>
    <property type="match status" value="8"/>
</dbReference>
<dbReference type="InterPro" id="IPR011989">
    <property type="entry name" value="ARM-like"/>
</dbReference>
<proteinExistence type="inferred from homology"/>
<dbReference type="InterPro" id="IPR033712">
    <property type="entry name" value="Pumilio_RNA-bd"/>
</dbReference>
<feature type="repeat" description="Pumilio" evidence="7">
    <location>
        <begin position="907"/>
        <end position="942"/>
    </location>
</feature>
<feature type="repeat" description="Pumilio" evidence="7">
    <location>
        <begin position="835"/>
        <end position="870"/>
    </location>
</feature>
<evidence type="ECO:0000256" key="2">
    <source>
        <dbReference type="ARBA" id="ARBA00022490"/>
    </source>
</evidence>
<evidence type="ECO:0000313" key="10">
    <source>
        <dbReference type="EMBL" id="KAJ1646471.1"/>
    </source>
</evidence>
<comment type="subcellular location">
    <subcellularLocation>
        <location evidence="1">Cytoplasm</location>
    </subcellularLocation>
</comment>
<feature type="compositionally biased region" description="Basic residues" evidence="8">
    <location>
        <begin position="671"/>
        <end position="683"/>
    </location>
</feature>
<evidence type="ECO:0000256" key="3">
    <source>
        <dbReference type="ARBA" id="ARBA00022737"/>
    </source>
</evidence>
<dbReference type="EMBL" id="JANBOH010000060">
    <property type="protein sequence ID" value="KAJ1646471.1"/>
    <property type="molecule type" value="Genomic_DNA"/>
</dbReference>
<gene>
    <name evidence="10" type="primary">PUF3</name>
    <name evidence="10" type="ORF">LPJ64_002066</name>
</gene>
<feature type="compositionally biased region" description="Basic residues" evidence="8">
    <location>
        <begin position="644"/>
        <end position="656"/>
    </location>
</feature>
<keyword evidence="2" id="KW-0963">Cytoplasm</keyword>
<feature type="repeat" description="Pumilio" evidence="7">
    <location>
        <begin position="871"/>
        <end position="906"/>
    </location>
</feature>
<feature type="region of interest" description="Disordered" evidence="8">
    <location>
        <begin position="558"/>
        <end position="577"/>
    </location>
</feature>
<evidence type="ECO:0000256" key="7">
    <source>
        <dbReference type="PROSITE-ProRule" id="PRU00317"/>
    </source>
</evidence>